<organism evidence="5 6">
    <name type="scientific">Perkinsus olseni</name>
    <name type="common">Perkinsus atlanticus</name>
    <dbReference type="NCBI Taxonomy" id="32597"/>
    <lineage>
        <taxon>Eukaryota</taxon>
        <taxon>Sar</taxon>
        <taxon>Alveolata</taxon>
        <taxon>Perkinsozoa</taxon>
        <taxon>Perkinsea</taxon>
        <taxon>Perkinsida</taxon>
        <taxon>Perkinsidae</taxon>
        <taxon>Perkinsus</taxon>
    </lineage>
</organism>
<dbReference type="InterPro" id="IPR036869">
    <property type="entry name" value="J_dom_sf"/>
</dbReference>
<dbReference type="PANTHER" id="PTHR21646">
    <property type="entry name" value="UBIQUITIN CARBOXYL-TERMINAL HYDROLASE"/>
    <property type="match status" value="1"/>
</dbReference>
<feature type="region of interest" description="Disordered" evidence="2">
    <location>
        <begin position="170"/>
        <end position="203"/>
    </location>
</feature>
<comment type="caution">
    <text evidence="5">The sequence shown here is derived from an EMBL/GenBank/DDBJ whole genome shotgun (WGS) entry which is preliminary data.</text>
</comment>
<accession>A0A7J6L8X8</accession>
<dbReference type="InterPro" id="IPR001623">
    <property type="entry name" value="DnaJ_domain"/>
</dbReference>
<dbReference type="CDD" id="cd02257">
    <property type="entry name" value="Peptidase_C19"/>
    <property type="match status" value="1"/>
</dbReference>
<evidence type="ECO:0000256" key="2">
    <source>
        <dbReference type="SAM" id="MobiDB-lite"/>
    </source>
</evidence>
<evidence type="ECO:0000259" key="3">
    <source>
        <dbReference type="PROSITE" id="PS50076"/>
    </source>
</evidence>
<dbReference type="GO" id="GO:0016579">
    <property type="term" value="P:protein deubiquitination"/>
    <property type="evidence" value="ECO:0007669"/>
    <property type="project" value="InterPro"/>
</dbReference>
<gene>
    <name evidence="5" type="ORF">FOZ61_007447</name>
</gene>
<feature type="compositionally biased region" description="Low complexity" evidence="2">
    <location>
        <begin position="94"/>
        <end position="116"/>
    </location>
</feature>
<feature type="compositionally biased region" description="Basic and acidic residues" evidence="2">
    <location>
        <begin position="796"/>
        <end position="810"/>
    </location>
</feature>
<dbReference type="InterPro" id="IPR028889">
    <property type="entry name" value="USP"/>
</dbReference>
<dbReference type="Gene3D" id="3.90.70.10">
    <property type="entry name" value="Cysteine proteinases"/>
    <property type="match status" value="1"/>
</dbReference>
<dbReference type="PROSITE" id="PS00973">
    <property type="entry name" value="USP_2"/>
    <property type="match status" value="1"/>
</dbReference>
<dbReference type="EMBL" id="JABAHT010000453">
    <property type="protein sequence ID" value="KAF4655675.1"/>
    <property type="molecule type" value="Genomic_DNA"/>
</dbReference>
<proteinExistence type="predicted"/>
<protein>
    <recommendedName>
        <fullName evidence="7">Ubiquitin carboxyl-terminal hydrolase</fullName>
    </recommendedName>
</protein>
<feature type="compositionally biased region" description="Low complexity" evidence="2">
    <location>
        <begin position="181"/>
        <end position="197"/>
    </location>
</feature>
<evidence type="ECO:0000256" key="1">
    <source>
        <dbReference type="SAM" id="Coils"/>
    </source>
</evidence>
<dbReference type="InterPro" id="IPR018200">
    <property type="entry name" value="USP_CS"/>
</dbReference>
<dbReference type="OrthoDB" id="292964at2759"/>
<evidence type="ECO:0000259" key="4">
    <source>
        <dbReference type="PROSITE" id="PS50235"/>
    </source>
</evidence>
<dbReference type="PROSITE" id="PS50235">
    <property type="entry name" value="USP_3"/>
    <property type="match status" value="1"/>
</dbReference>
<dbReference type="InterPro" id="IPR001394">
    <property type="entry name" value="Peptidase_C19_UCH"/>
</dbReference>
<evidence type="ECO:0000313" key="5">
    <source>
        <dbReference type="EMBL" id="KAF4655675.1"/>
    </source>
</evidence>
<feature type="region of interest" description="Disordered" evidence="2">
    <location>
        <begin position="788"/>
        <end position="867"/>
    </location>
</feature>
<reference evidence="5 6" key="1">
    <citation type="submission" date="2020-04" db="EMBL/GenBank/DDBJ databases">
        <title>Perkinsus olseni comparative genomics.</title>
        <authorList>
            <person name="Bogema D.R."/>
        </authorList>
    </citation>
    <scope>NUCLEOTIDE SEQUENCE [LARGE SCALE GENOMIC DNA]</scope>
    <source>
        <strain evidence="5">ATCC PRA-179</strain>
    </source>
</reference>
<dbReference type="SUPFAM" id="SSF54001">
    <property type="entry name" value="Cysteine proteinases"/>
    <property type="match status" value="1"/>
</dbReference>
<evidence type="ECO:0008006" key="7">
    <source>
        <dbReference type="Google" id="ProtNLM"/>
    </source>
</evidence>
<feature type="compositionally biased region" description="Low complexity" evidence="2">
    <location>
        <begin position="625"/>
        <end position="639"/>
    </location>
</feature>
<feature type="compositionally biased region" description="Low complexity" evidence="2">
    <location>
        <begin position="32"/>
        <end position="51"/>
    </location>
</feature>
<dbReference type="InterPro" id="IPR038765">
    <property type="entry name" value="Papain-like_cys_pep_sf"/>
</dbReference>
<dbReference type="InterPro" id="IPR050185">
    <property type="entry name" value="Ub_carboxyl-term_hydrolase"/>
</dbReference>
<feature type="region of interest" description="Disordered" evidence="2">
    <location>
        <begin position="1"/>
        <end position="142"/>
    </location>
</feature>
<dbReference type="Gene3D" id="1.10.287.110">
    <property type="entry name" value="DnaJ domain"/>
    <property type="match status" value="1"/>
</dbReference>
<dbReference type="PROSITE" id="PS50076">
    <property type="entry name" value="DNAJ_2"/>
    <property type="match status" value="1"/>
</dbReference>
<feature type="compositionally biased region" description="Acidic residues" evidence="2">
    <location>
        <begin position="830"/>
        <end position="862"/>
    </location>
</feature>
<dbReference type="GO" id="GO:0004843">
    <property type="term" value="F:cysteine-type deubiquitinase activity"/>
    <property type="evidence" value="ECO:0007669"/>
    <property type="project" value="InterPro"/>
</dbReference>
<dbReference type="PROSITE" id="PS00972">
    <property type="entry name" value="USP_1"/>
    <property type="match status" value="1"/>
</dbReference>
<feature type="region of interest" description="Disordered" evidence="2">
    <location>
        <begin position="723"/>
        <end position="759"/>
    </location>
</feature>
<feature type="coiled-coil region" evidence="1">
    <location>
        <begin position="1029"/>
        <end position="1056"/>
    </location>
</feature>
<name>A0A7J6L8X8_PEROL</name>
<dbReference type="SMART" id="SM00271">
    <property type="entry name" value="DnaJ"/>
    <property type="match status" value="1"/>
</dbReference>
<dbReference type="AlphaFoldDB" id="A0A7J6L8X8"/>
<dbReference type="Proteomes" id="UP000570595">
    <property type="component" value="Unassembled WGS sequence"/>
</dbReference>
<feature type="compositionally biased region" description="Low complexity" evidence="2">
    <location>
        <begin position="127"/>
        <end position="142"/>
    </location>
</feature>
<feature type="domain" description="USP" evidence="4">
    <location>
        <begin position="224"/>
        <end position="547"/>
    </location>
</feature>
<sequence length="1081" mass="115002">MPVTTNSSPPLHMKSPPPPPSLGRHARTDSVQGSAALLQSRSAAAGAGHSAPKGLSATVPPGRGPSHIRPLTGHVRSNSSSTRLVGRTTGDRYSLAPGSDKSSSSSRPAAGFPSASLERRYGRGPQSSSISSSIGSYSTSDGSYLSTSQKITGLAEQYQTSPLMERALPTAKKSTDDDIRPAAPVVAPSASVESAPSDDGASSRVLVEAAGSASTRYVPEGGLVGIRNLGNTCYMNAVLQCLLHTTELYDNFVASGENSTGEICSAFGGLIQDAYGARGNKKTALEPKAFKKVMGRRNKQWAGYNQQDAQELLSDILDAMNTEMGGTAVDKTVDFKTSRSSLLRLLKKEKSSTSSSDSVQSVVSDTFRGVYLSTVHCNSCGYKSQTKELFYVLPLSLSSSGEGTPSLDDCLQQFRKEELLNGHEQWTCDKCKQKVDARKRMDLEELPTVLVVCLLRFTWSASGMARKITYRIDAPVEGFVIDTEAYDLYATIEHSGSSSIDFGHYTAHVSGGDGKWWRFDDSHVSELSSVPSSIVRSLSDSGLRQSSTVFPGGLSAAAPGGGNSRLGRSDMNATTMIMDTSNVGNPSVVRRVVRKVVKGVPSPVGSYNSTAASSASANVYTPSSNTTTTAGGGMACTASQSPSRGGWSPKHSNNAAAAFTVMGSSISNFPPVSPALPGRDCLGYMAANGGGLGRSFSSSSRATGLATSASTIHLVSRPSSMHAGACKSCEEGKPGRGPTLDSSLPAYGPTRGSEGGLNRPPIIRVVRSFTGERSSSASPVNRVELGADSFVGDDASPDRGRAADVTRFEPSDDSCTTRVDSAVRNGSCMGDEDDDGIGVDGEPLDDDDEVDDHQEEAEDSEKAEEPVCSTLSPVKEAAVGGRNSMEVPVAIALKWLLSTAKEEVEEWTLDLTDVGLRNVLEVVASHVRKKGRHLEEVEKEIKDAKGCDAFAFFGLDENCDIAELKKAYKEKSRELHPDKGGDEEAFVDMKAKYEDILQNADNAGDEEKSQQKGSIGWDPAERESMIKALFELRHQVILIERKIDNLTEELKRVKIRKGTSNRMKDMLPPMAECVEEESIAS</sequence>
<evidence type="ECO:0000313" key="6">
    <source>
        <dbReference type="Proteomes" id="UP000570595"/>
    </source>
</evidence>
<dbReference type="Pfam" id="PF00443">
    <property type="entry name" value="UCH"/>
    <property type="match status" value="1"/>
</dbReference>
<feature type="region of interest" description="Disordered" evidence="2">
    <location>
        <begin position="625"/>
        <end position="651"/>
    </location>
</feature>
<keyword evidence="1" id="KW-0175">Coiled coil</keyword>
<dbReference type="CDD" id="cd06257">
    <property type="entry name" value="DnaJ"/>
    <property type="match status" value="1"/>
</dbReference>
<dbReference type="SUPFAM" id="SSF46565">
    <property type="entry name" value="Chaperone J-domain"/>
    <property type="match status" value="1"/>
</dbReference>
<feature type="domain" description="J" evidence="3">
    <location>
        <begin position="948"/>
        <end position="1013"/>
    </location>
</feature>